<dbReference type="CDD" id="cd02518">
    <property type="entry name" value="GT2_SpsF"/>
    <property type="match status" value="1"/>
</dbReference>
<keyword evidence="1" id="KW-0548">Nucleotidyltransferase</keyword>
<protein>
    <submittedName>
        <fullName evidence="1">Acylneuraminate cytidylyltransferase</fullName>
    </submittedName>
</protein>
<dbReference type="Pfam" id="PF02348">
    <property type="entry name" value="CTP_transf_3"/>
    <property type="match status" value="1"/>
</dbReference>
<dbReference type="InterPro" id="IPR029044">
    <property type="entry name" value="Nucleotide-diphossugar_trans"/>
</dbReference>
<gene>
    <name evidence="1" type="ORF">BEN48_06820</name>
</gene>
<dbReference type="RefSeq" id="WP_070736346.1">
    <property type="nucleotide sequence ID" value="NZ_MDZC01000123.1"/>
</dbReference>
<dbReference type="GO" id="GO:0016779">
    <property type="term" value="F:nucleotidyltransferase activity"/>
    <property type="evidence" value="ECO:0007669"/>
    <property type="project" value="UniProtKB-KW"/>
</dbReference>
<dbReference type="SUPFAM" id="SSF53448">
    <property type="entry name" value="Nucleotide-diphospho-sugar transferases"/>
    <property type="match status" value="1"/>
</dbReference>
<dbReference type="InterPro" id="IPR003329">
    <property type="entry name" value="Cytidylyl_trans"/>
</dbReference>
<dbReference type="STRING" id="1908236.BEN48_06820"/>
<reference evidence="1 2" key="1">
    <citation type="submission" date="2016-08" db="EMBL/GenBank/DDBJ databases">
        <title>Hymenobacter coccineus sp. nov., Hymenobacter lapidarius sp. nov. and Hymenobacter glacialis sp. nov., isolated from Antarctic soil.</title>
        <authorList>
            <person name="Sedlacek I."/>
            <person name="Kralova S."/>
            <person name="Kyrova K."/>
            <person name="Maslanova I."/>
            <person name="Stankova E."/>
            <person name="Vrbovska V."/>
            <person name="Nemec M."/>
            <person name="Bartak M."/>
            <person name="Svec P."/>
            <person name="Busse H.-J."/>
            <person name="Pantucek R."/>
        </authorList>
    </citation>
    <scope>NUCLEOTIDE SEQUENCE [LARGE SCALE GENOMIC DNA]</scope>
    <source>
        <strain evidence="1 2">CCM 8648</strain>
    </source>
</reference>
<proteinExistence type="predicted"/>
<keyword evidence="1" id="KW-0808">Transferase</keyword>
<evidence type="ECO:0000313" key="1">
    <source>
        <dbReference type="EMBL" id="OGX81299.1"/>
    </source>
</evidence>
<dbReference type="OrthoDB" id="9815559at2"/>
<dbReference type="PANTHER" id="PTHR42866">
    <property type="entry name" value="3-DEOXY-MANNO-OCTULOSONATE CYTIDYLYLTRANSFERASE"/>
    <property type="match status" value="1"/>
</dbReference>
<evidence type="ECO:0000313" key="2">
    <source>
        <dbReference type="Proteomes" id="UP000177791"/>
    </source>
</evidence>
<accession>A0A1G1SRP1</accession>
<name>A0A1G1SRP1_9BACT</name>
<organism evidence="1 2">
    <name type="scientific">Hymenobacter glacialis</name>
    <dbReference type="NCBI Taxonomy" id="1908236"/>
    <lineage>
        <taxon>Bacteria</taxon>
        <taxon>Pseudomonadati</taxon>
        <taxon>Bacteroidota</taxon>
        <taxon>Cytophagia</taxon>
        <taxon>Cytophagales</taxon>
        <taxon>Hymenobacteraceae</taxon>
        <taxon>Hymenobacter</taxon>
    </lineage>
</organism>
<dbReference type="PANTHER" id="PTHR42866:SF1">
    <property type="entry name" value="SPORE COAT POLYSACCHARIDE BIOSYNTHESIS PROTEIN SPSF"/>
    <property type="match status" value="1"/>
</dbReference>
<dbReference type="EMBL" id="MDZC01000123">
    <property type="protein sequence ID" value="OGX81299.1"/>
    <property type="molecule type" value="Genomic_DNA"/>
</dbReference>
<comment type="caution">
    <text evidence="1">The sequence shown here is derived from an EMBL/GenBank/DDBJ whole genome shotgun (WGS) entry which is preliminary data.</text>
</comment>
<dbReference type="Proteomes" id="UP000177791">
    <property type="component" value="Unassembled WGS sequence"/>
</dbReference>
<dbReference type="AlphaFoldDB" id="A0A1G1SRP1"/>
<keyword evidence="2" id="KW-1185">Reference proteome</keyword>
<sequence>MQHAGIISQVRMGSTRLPSKVLLPAAGRPLLDYHVARLQQSGLPVLLATTTEPADDVLADYAEARGLPYHRGSEADVLARYYETARKFGLDAVVRVTSDCPLVDGHLIGDAMRRFLEEDNPLVYRSNAIVRTFPRGLDFEIFSMELLAEAHANATLPYEREHVTPYLKANAATAGRVVYRDEVWPGGDYSRFRITLDTAEDYEVLRTLIEQHGAAGLSIPELLALLETHPEIMALNAHIEQKTT</sequence>
<dbReference type="GO" id="GO:0005829">
    <property type="term" value="C:cytosol"/>
    <property type="evidence" value="ECO:0007669"/>
    <property type="project" value="TreeGrafter"/>
</dbReference>
<dbReference type="Gene3D" id="3.90.550.10">
    <property type="entry name" value="Spore Coat Polysaccharide Biosynthesis Protein SpsA, Chain A"/>
    <property type="match status" value="1"/>
</dbReference>